<evidence type="ECO:0000256" key="5">
    <source>
        <dbReference type="ARBA" id="ARBA00023235"/>
    </source>
</evidence>
<feature type="binding site" evidence="6 8">
    <location>
        <position position="145"/>
    </location>
    <ligand>
        <name>substrate</name>
    </ligand>
</feature>
<keyword evidence="5 6" id="KW-0413">Isomerase</keyword>
<dbReference type="GO" id="GO:0008784">
    <property type="term" value="F:alanine racemase activity"/>
    <property type="evidence" value="ECO:0007669"/>
    <property type="project" value="UniProtKB-UniRule"/>
</dbReference>
<evidence type="ECO:0000313" key="10">
    <source>
        <dbReference type="EMBL" id="PSC05703.1"/>
    </source>
</evidence>
<evidence type="ECO:0000256" key="7">
    <source>
        <dbReference type="PIRSR" id="PIRSR600821-50"/>
    </source>
</evidence>
<dbReference type="GO" id="GO:0005829">
    <property type="term" value="C:cytosol"/>
    <property type="evidence" value="ECO:0007669"/>
    <property type="project" value="TreeGrafter"/>
</dbReference>
<evidence type="ECO:0000256" key="8">
    <source>
        <dbReference type="PIRSR" id="PIRSR600821-52"/>
    </source>
</evidence>
<reference evidence="11" key="1">
    <citation type="submission" date="2018-03" db="EMBL/GenBank/DDBJ databases">
        <authorList>
            <person name="Sun L."/>
            <person name="Liu H."/>
            <person name="Chen W."/>
            <person name="Huang K."/>
            <person name="Liu W."/>
            <person name="Gao X."/>
        </authorList>
    </citation>
    <scope>NUCLEOTIDE SEQUENCE [LARGE SCALE GENOMIC DNA]</scope>
    <source>
        <strain evidence="11">SH9</strain>
    </source>
</reference>
<comment type="cofactor">
    <cofactor evidence="2 6 7">
        <name>pyridoxal 5'-phosphate</name>
        <dbReference type="ChEBI" id="CHEBI:597326"/>
    </cofactor>
</comment>
<evidence type="ECO:0000256" key="3">
    <source>
        <dbReference type="ARBA" id="ARBA00013089"/>
    </source>
</evidence>
<feature type="active site" description="Proton acceptor; specific for D-alanine" evidence="6">
    <location>
        <position position="47"/>
    </location>
</feature>
<dbReference type="RefSeq" id="WP_106335946.1">
    <property type="nucleotide sequence ID" value="NZ_PVZS01000006.1"/>
</dbReference>
<dbReference type="EMBL" id="PVZS01000006">
    <property type="protein sequence ID" value="PSC05703.1"/>
    <property type="molecule type" value="Genomic_DNA"/>
</dbReference>
<comment type="pathway">
    <text evidence="6">Amino-acid biosynthesis; D-alanine biosynthesis; D-alanine from L-alanine: step 1/1.</text>
</comment>
<dbReference type="CDD" id="cd00430">
    <property type="entry name" value="PLPDE_III_AR"/>
    <property type="match status" value="1"/>
</dbReference>
<sequence>MTRDPAASGPPPEEAGGVLTIDLGALVANWKSLAAKAPGAACAAVVKADAYGTGIDRTVPALARAGCRTFFVAHLSEGARARAAAHDADIYVLNGLLPRTGQAYVRDRLRPVLGSAQEIAEWAAFTAAEGVRIEAAVHVDTGMNRLGLSVPEAIATGEAGLRGCPVNLLMSHFVSAEEPENPINARQLDAFAAVRRAFPSFQGSLANSSGVFLGASAHHDLLRPGYALYGGNPQPGAANPMLPVIGLEGRILQLRWVEDGDTVGYNATWTARGSRRIAVISVGYADGFPRAASASDGRHGADAMVGGVRCPFAGRVSMDLIAVDVTEAPRDLGRGDPVSLMDPAISVDHVASSAGMSGYEVLTSLGRRYARRYVD</sequence>
<dbReference type="Gene3D" id="2.40.37.10">
    <property type="entry name" value="Lyase, Ornithine Decarboxylase, Chain A, domain 1"/>
    <property type="match status" value="1"/>
</dbReference>
<proteinExistence type="inferred from homology"/>
<name>A0A2T1HVK9_9HYPH</name>
<dbReference type="SMART" id="SM01005">
    <property type="entry name" value="Ala_racemase_C"/>
    <property type="match status" value="1"/>
</dbReference>
<dbReference type="Pfam" id="PF00842">
    <property type="entry name" value="Ala_racemase_C"/>
    <property type="match status" value="1"/>
</dbReference>
<dbReference type="InterPro" id="IPR029066">
    <property type="entry name" value="PLP-binding_barrel"/>
</dbReference>
<evidence type="ECO:0000256" key="6">
    <source>
        <dbReference type="HAMAP-Rule" id="MF_01201"/>
    </source>
</evidence>
<evidence type="ECO:0000256" key="1">
    <source>
        <dbReference type="ARBA" id="ARBA00000316"/>
    </source>
</evidence>
<dbReference type="EC" id="5.1.1.1" evidence="3 6"/>
<dbReference type="InterPro" id="IPR001608">
    <property type="entry name" value="Ala_racemase_N"/>
</dbReference>
<comment type="caution">
    <text evidence="10">The sequence shown here is derived from an EMBL/GenBank/DDBJ whole genome shotgun (WGS) entry which is preliminary data.</text>
</comment>
<feature type="binding site" evidence="6 8">
    <location>
        <position position="318"/>
    </location>
    <ligand>
        <name>substrate</name>
    </ligand>
</feature>
<dbReference type="Gene3D" id="3.20.20.10">
    <property type="entry name" value="Alanine racemase"/>
    <property type="match status" value="1"/>
</dbReference>
<protein>
    <recommendedName>
        <fullName evidence="3 6">Alanine racemase</fullName>
        <ecNumber evidence="3 6">5.1.1.1</ecNumber>
    </recommendedName>
</protein>
<keyword evidence="11" id="KW-1185">Reference proteome</keyword>
<comment type="catalytic activity">
    <reaction evidence="1 6">
        <text>L-alanine = D-alanine</text>
        <dbReference type="Rhea" id="RHEA:20249"/>
        <dbReference type="ChEBI" id="CHEBI:57416"/>
        <dbReference type="ChEBI" id="CHEBI:57972"/>
        <dbReference type="EC" id="5.1.1.1"/>
    </reaction>
</comment>
<evidence type="ECO:0000259" key="9">
    <source>
        <dbReference type="SMART" id="SM01005"/>
    </source>
</evidence>
<dbReference type="SUPFAM" id="SSF50621">
    <property type="entry name" value="Alanine racemase C-terminal domain-like"/>
    <property type="match status" value="1"/>
</dbReference>
<dbReference type="Pfam" id="PF01168">
    <property type="entry name" value="Ala_racemase_N"/>
    <property type="match status" value="1"/>
</dbReference>
<accession>A0A2T1HVK9</accession>
<dbReference type="OrthoDB" id="9813814at2"/>
<dbReference type="InterPro" id="IPR011079">
    <property type="entry name" value="Ala_racemase_C"/>
</dbReference>
<feature type="modified residue" description="N6-(pyridoxal phosphate)lysine" evidence="6 7">
    <location>
        <position position="47"/>
    </location>
</feature>
<feature type="domain" description="Alanine racemase C-terminal" evidence="9">
    <location>
        <begin position="244"/>
        <end position="374"/>
    </location>
</feature>
<dbReference type="SUPFAM" id="SSF51419">
    <property type="entry name" value="PLP-binding barrel"/>
    <property type="match status" value="1"/>
</dbReference>
<keyword evidence="4 6" id="KW-0663">Pyridoxal phosphate</keyword>
<dbReference type="PANTHER" id="PTHR30511:SF0">
    <property type="entry name" value="ALANINE RACEMASE, CATABOLIC-RELATED"/>
    <property type="match status" value="1"/>
</dbReference>
<evidence type="ECO:0000256" key="2">
    <source>
        <dbReference type="ARBA" id="ARBA00001933"/>
    </source>
</evidence>
<evidence type="ECO:0000313" key="11">
    <source>
        <dbReference type="Proteomes" id="UP000239772"/>
    </source>
</evidence>
<dbReference type="GO" id="GO:0030632">
    <property type="term" value="P:D-alanine biosynthetic process"/>
    <property type="evidence" value="ECO:0007669"/>
    <property type="project" value="UniProtKB-UniRule"/>
</dbReference>
<dbReference type="AlphaFoldDB" id="A0A2T1HVK9"/>
<dbReference type="UniPathway" id="UPA00042">
    <property type="reaction ID" value="UER00497"/>
</dbReference>
<comment type="function">
    <text evidence="6">Catalyzes the interconversion of L-alanine and D-alanine. May also act on other amino acids.</text>
</comment>
<dbReference type="Proteomes" id="UP000239772">
    <property type="component" value="Unassembled WGS sequence"/>
</dbReference>
<evidence type="ECO:0000256" key="4">
    <source>
        <dbReference type="ARBA" id="ARBA00022898"/>
    </source>
</evidence>
<dbReference type="GO" id="GO:0030170">
    <property type="term" value="F:pyridoxal phosphate binding"/>
    <property type="evidence" value="ECO:0007669"/>
    <property type="project" value="UniProtKB-UniRule"/>
</dbReference>
<dbReference type="InterPro" id="IPR000821">
    <property type="entry name" value="Ala_racemase"/>
</dbReference>
<dbReference type="InterPro" id="IPR009006">
    <property type="entry name" value="Ala_racemase/Decarboxylase_C"/>
</dbReference>
<dbReference type="PANTHER" id="PTHR30511">
    <property type="entry name" value="ALANINE RACEMASE"/>
    <property type="match status" value="1"/>
</dbReference>
<dbReference type="PRINTS" id="PR00992">
    <property type="entry name" value="ALARACEMASE"/>
</dbReference>
<dbReference type="HAMAP" id="MF_01201">
    <property type="entry name" value="Ala_racemase"/>
    <property type="match status" value="1"/>
</dbReference>
<organism evidence="10 11">
    <name type="scientific">Alsobacter soli</name>
    <dbReference type="NCBI Taxonomy" id="2109933"/>
    <lineage>
        <taxon>Bacteria</taxon>
        <taxon>Pseudomonadati</taxon>
        <taxon>Pseudomonadota</taxon>
        <taxon>Alphaproteobacteria</taxon>
        <taxon>Hyphomicrobiales</taxon>
        <taxon>Alsobacteraceae</taxon>
        <taxon>Alsobacter</taxon>
    </lineage>
</organism>
<feature type="active site" description="Proton acceptor; specific for L-alanine" evidence="6">
    <location>
        <position position="265"/>
    </location>
</feature>
<comment type="similarity">
    <text evidence="6">Belongs to the alanine racemase family.</text>
</comment>
<gene>
    <name evidence="10" type="primary">alr</name>
    <name evidence="10" type="ORF">SLNSH_06910</name>
</gene>
<dbReference type="NCBIfam" id="TIGR00492">
    <property type="entry name" value="alr"/>
    <property type="match status" value="1"/>
</dbReference>